<evidence type="ECO:0000256" key="1">
    <source>
        <dbReference type="SAM" id="MobiDB-lite"/>
    </source>
</evidence>
<evidence type="ECO:0000313" key="4">
    <source>
        <dbReference type="Proteomes" id="UP000823399"/>
    </source>
</evidence>
<evidence type="ECO:0008006" key="5">
    <source>
        <dbReference type="Google" id="ProtNLM"/>
    </source>
</evidence>
<organism evidence="3 4">
    <name type="scientific">Suillus discolor</name>
    <dbReference type="NCBI Taxonomy" id="1912936"/>
    <lineage>
        <taxon>Eukaryota</taxon>
        <taxon>Fungi</taxon>
        <taxon>Dikarya</taxon>
        <taxon>Basidiomycota</taxon>
        <taxon>Agaricomycotina</taxon>
        <taxon>Agaricomycetes</taxon>
        <taxon>Agaricomycetidae</taxon>
        <taxon>Boletales</taxon>
        <taxon>Suillineae</taxon>
        <taxon>Suillaceae</taxon>
        <taxon>Suillus</taxon>
    </lineage>
</organism>
<comment type="caution">
    <text evidence="3">The sequence shown here is derived from an EMBL/GenBank/DDBJ whole genome shotgun (WGS) entry which is preliminary data.</text>
</comment>
<keyword evidence="2" id="KW-0732">Signal</keyword>
<dbReference type="EMBL" id="JABBWM010000013">
    <property type="protein sequence ID" value="KAG2113090.1"/>
    <property type="molecule type" value="Genomic_DNA"/>
</dbReference>
<feature type="chain" id="PRO_5040301527" description="Secreted protein" evidence="2">
    <location>
        <begin position="17"/>
        <end position="75"/>
    </location>
</feature>
<protein>
    <recommendedName>
        <fullName evidence="5">Secreted protein</fullName>
    </recommendedName>
</protein>
<evidence type="ECO:0000313" key="3">
    <source>
        <dbReference type="EMBL" id="KAG2113090.1"/>
    </source>
</evidence>
<feature type="region of interest" description="Disordered" evidence="1">
    <location>
        <begin position="55"/>
        <end position="75"/>
    </location>
</feature>
<keyword evidence="4" id="KW-1185">Reference proteome</keyword>
<name>A0A9P7JX83_9AGAM</name>
<sequence length="75" mass="8221">MTITVLVATGFLSVFASNELLSTMPFRSCPIPLASLYHTLSACRQLHWFSPPRKLHRGSSATDSSMGPPLQRTTT</sequence>
<dbReference type="AlphaFoldDB" id="A0A9P7JX83"/>
<feature type="signal peptide" evidence="2">
    <location>
        <begin position="1"/>
        <end position="16"/>
    </location>
</feature>
<accession>A0A9P7JX83</accession>
<dbReference type="Proteomes" id="UP000823399">
    <property type="component" value="Unassembled WGS sequence"/>
</dbReference>
<dbReference type="RefSeq" id="XP_041295648.1">
    <property type="nucleotide sequence ID" value="XM_041436475.1"/>
</dbReference>
<proteinExistence type="predicted"/>
<reference evidence="3" key="1">
    <citation type="journal article" date="2020" name="New Phytol.">
        <title>Comparative genomics reveals dynamic genome evolution in host specialist ectomycorrhizal fungi.</title>
        <authorList>
            <person name="Lofgren L.A."/>
            <person name="Nguyen N.H."/>
            <person name="Vilgalys R."/>
            <person name="Ruytinx J."/>
            <person name="Liao H.L."/>
            <person name="Branco S."/>
            <person name="Kuo A."/>
            <person name="LaButti K."/>
            <person name="Lipzen A."/>
            <person name="Andreopoulos W."/>
            <person name="Pangilinan J."/>
            <person name="Riley R."/>
            <person name="Hundley H."/>
            <person name="Na H."/>
            <person name="Barry K."/>
            <person name="Grigoriev I.V."/>
            <person name="Stajich J.E."/>
            <person name="Kennedy P.G."/>
        </authorList>
    </citation>
    <scope>NUCLEOTIDE SEQUENCE</scope>
    <source>
        <strain evidence="3">FC423</strain>
    </source>
</reference>
<evidence type="ECO:0000256" key="2">
    <source>
        <dbReference type="SAM" id="SignalP"/>
    </source>
</evidence>
<gene>
    <name evidence="3" type="ORF">F5147DRAFT_682678</name>
</gene>
<dbReference type="GeneID" id="64698734"/>
<feature type="compositionally biased region" description="Polar residues" evidence="1">
    <location>
        <begin position="59"/>
        <end position="75"/>
    </location>
</feature>